<organism evidence="9 10">
    <name type="scientific">Weissella soli</name>
    <dbReference type="NCBI Taxonomy" id="155866"/>
    <lineage>
        <taxon>Bacteria</taxon>
        <taxon>Bacillati</taxon>
        <taxon>Bacillota</taxon>
        <taxon>Bacilli</taxon>
        <taxon>Lactobacillales</taxon>
        <taxon>Lactobacillaceae</taxon>
        <taxon>Weissella</taxon>
    </lineage>
</organism>
<keyword evidence="8" id="KW-0472">Membrane</keyword>
<dbReference type="EMBL" id="QRAS01000001">
    <property type="protein sequence ID" value="RDL12234.1"/>
    <property type="molecule type" value="Genomic_DNA"/>
</dbReference>
<name>A0A288QXW2_9LACO</name>
<dbReference type="Proteomes" id="UP000254912">
    <property type="component" value="Unassembled WGS sequence"/>
</dbReference>
<dbReference type="RefSeq" id="WP_070230281.1">
    <property type="nucleotide sequence ID" value="NZ_BJYO01000002.1"/>
</dbReference>
<protein>
    <submittedName>
        <fullName evidence="9">Lactose/raffinose/galactose permease</fullName>
    </submittedName>
</protein>
<dbReference type="Pfam" id="PF13347">
    <property type="entry name" value="MFS_2"/>
    <property type="match status" value="1"/>
</dbReference>
<dbReference type="InterPro" id="IPR018043">
    <property type="entry name" value="Na/Gal_symport_CS"/>
</dbReference>
<evidence type="ECO:0000256" key="2">
    <source>
        <dbReference type="ARBA" id="ARBA00022448"/>
    </source>
</evidence>
<dbReference type="PROSITE" id="PS00872">
    <property type="entry name" value="NA_GALACTOSIDE_SYMP"/>
    <property type="match status" value="1"/>
</dbReference>
<dbReference type="GO" id="GO:0006814">
    <property type="term" value="P:sodium ion transport"/>
    <property type="evidence" value="ECO:0007669"/>
    <property type="project" value="InterPro"/>
</dbReference>
<dbReference type="AlphaFoldDB" id="A0A288QXW2"/>
<dbReference type="GO" id="GO:0015293">
    <property type="term" value="F:symporter activity"/>
    <property type="evidence" value="ECO:0007669"/>
    <property type="project" value="UniProtKB-KW"/>
</dbReference>
<dbReference type="PANTHER" id="PTHR11328:SF36">
    <property type="entry name" value="MELIBIOSE PERMEASE"/>
    <property type="match status" value="1"/>
</dbReference>
<evidence type="ECO:0000313" key="9">
    <source>
        <dbReference type="EMBL" id="RDL12234.1"/>
    </source>
</evidence>
<keyword evidence="10" id="KW-1185">Reference proteome</keyword>
<sequence length="474" mass="51717">MKKYLSFAAGAFGHDAFYNTLSLYFVMFVTSQLFATSDQAFNTRMIGYVTILMTIIRVVEIAFDPMIGGAVDNTSTRWGKFKPWLLIGTLTASVMLALIFSSFGGLATNKPMLYLVLFGIAFLTLDVFYSFSDIALWSMLPALSMDSKERTRFGTVSRFGSTLGAQSVIIIIVPAVTLISGFFGASAGQQNQMGWLGYAVIVGLLASVGAIVLAKNVKEDQNLIRANVEHTRFRDVFKVIAGNDQLMWLALSYFLFAFSYVINNSLLLYYFRYVLGHAEAYALVGIITSILGVISVAIFPSLAVKISRKFVYIGGIGLMFIGFVIFAFAGTNLTMALIAASVIFFPYPLIFLATLMTISDLVEYGQLKSGKRNEAVTLSVRPLIDKLAGAFSNGIVGVVAIGAGMTGNAKPGDITSSGLFQFKAFMFYGPMVLLVISALIFLWKVTLTEEKHADVVKQLRKKLTNDAAATDNKE</sequence>
<evidence type="ECO:0000256" key="8">
    <source>
        <dbReference type="ARBA" id="ARBA00023136"/>
    </source>
</evidence>
<keyword evidence="4" id="KW-0762">Sugar transport</keyword>
<gene>
    <name evidence="9" type="ORF">DFP99_0669</name>
</gene>
<dbReference type="GO" id="GO:0008643">
    <property type="term" value="P:carbohydrate transport"/>
    <property type="evidence" value="ECO:0007669"/>
    <property type="project" value="InterPro"/>
</dbReference>
<keyword evidence="2" id="KW-0813">Transport</keyword>
<evidence type="ECO:0000256" key="6">
    <source>
        <dbReference type="ARBA" id="ARBA00022847"/>
    </source>
</evidence>
<dbReference type="NCBIfam" id="TIGR00792">
    <property type="entry name" value="gph"/>
    <property type="match status" value="1"/>
</dbReference>
<dbReference type="PANTHER" id="PTHR11328">
    <property type="entry name" value="MAJOR FACILITATOR SUPERFAMILY DOMAIN-CONTAINING PROTEIN"/>
    <property type="match status" value="1"/>
</dbReference>
<keyword evidence="5" id="KW-0812">Transmembrane</keyword>
<evidence type="ECO:0000256" key="4">
    <source>
        <dbReference type="ARBA" id="ARBA00022597"/>
    </source>
</evidence>
<evidence type="ECO:0000256" key="7">
    <source>
        <dbReference type="ARBA" id="ARBA00022989"/>
    </source>
</evidence>
<dbReference type="KEGG" id="wso:WSWS_01040"/>
<dbReference type="InterPro" id="IPR036259">
    <property type="entry name" value="MFS_trans_sf"/>
</dbReference>
<keyword evidence="3" id="KW-1003">Cell membrane</keyword>
<dbReference type="Gene3D" id="1.20.1250.20">
    <property type="entry name" value="MFS general substrate transporter like domains"/>
    <property type="match status" value="2"/>
</dbReference>
<dbReference type="GO" id="GO:0005886">
    <property type="term" value="C:plasma membrane"/>
    <property type="evidence" value="ECO:0007669"/>
    <property type="project" value="UniProtKB-SubCell"/>
</dbReference>
<proteinExistence type="predicted"/>
<dbReference type="CDD" id="cd17332">
    <property type="entry name" value="MFS_MelB_like"/>
    <property type="match status" value="1"/>
</dbReference>
<comment type="caution">
    <text evidence="9">The sequence shown here is derived from an EMBL/GenBank/DDBJ whole genome shotgun (WGS) entry which is preliminary data.</text>
</comment>
<dbReference type="InterPro" id="IPR039672">
    <property type="entry name" value="MFS_2"/>
</dbReference>
<comment type="subcellular location">
    <subcellularLocation>
        <location evidence="1">Cell membrane</location>
        <topology evidence="1">Multi-pass membrane protein</topology>
    </subcellularLocation>
</comment>
<dbReference type="GeneID" id="94546230"/>
<accession>A0A288QXW2</accession>
<dbReference type="SUPFAM" id="SSF103473">
    <property type="entry name" value="MFS general substrate transporter"/>
    <property type="match status" value="1"/>
</dbReference>
<evidence type="ECO:0000256" key="3">
    <source>
        <dbReference type="ARBA" id="ARBA00022475"/>
    </source>
</evidence>
<evidence type="ECO:0000256" key="5">
    <source>
        <dbReference type="ARBA" id="ARBA00022692"/>
    </source>
</evidence>
<keyword evidence="6" id="KW-0769">Symport</keyword>
<keyword evidence="7" id="KW-1133">Transmembrane helix</keyword>
<reference evidence="9 10" key="1">
    <citation type="submission" date="2018-07" db="EMBL/GenBank/DDBJ databases">
        <title>Genomic Encyclopedia of Type Strains, Phase III (KMG-III): the genomes of soil and plant-associated and newly described type strains.</title>
        <authorList>
            <person name="Whitman W."/>
        </authorList>
    </citation>
    <scope>NUCLEOTIDE SEQUENCE [LARGE SCALE GENOMIC DNA]</scope>
    <source>
        <strain evidence="9 10">CECT 7031</strain>
    </source>
</reference>
<evidence type="ECO:0000256" key="1">
    <source>
        <dbReference type="ARBA" id="ARBA00004651"/>
    </source>
</evidence>
<evidence type="ECO:0000313" key="10">
    <source>
        <dbReference type="Proteomes" id="UP000254912"/>
    </source>
</evidence>
<dbReference type="InterPro" id="IPR001927">
    <property type="entry name" value="Na/Gal_symport"/>
</dbReference>